<accession>K1VCD3</accession>
<dbReference type="Pfam" id="PF00583">
    <property type="entry name" value="Acetyltransf_1"/>
    <property type="match status" value="1"/>
</dbReference>
<dbReference type="InterPro" id="IPR000182">
    <property type="entry name" value="GNAT_dom"/>
</dbReference>
<dbReference type="GO" id="GO:0016747">
    <property type="term" value="F:acyltransferase activity, transferring groups other than amino-acyl groups"/>
    <property type="evidence" value="ECO:0007669"/>
    <property type="project" value="InterPro"/>
</dbReference>
<dbReference type="InterPro" id="IPR016181">
    <property type="entry name" value="Acyl_CoA_acyltransferase"/>
</dbReference>
<dbReference type="eggNOG" id="ENOG502QTNX">
    <property type="taxonomic scope" value="Eukaryota"/>
</dbReference>
<evidence type="ECO:0000313" key="3">
    <source>
        <dbReference type="EMBL" id="EKC98465.1"/>
    </source>
</evidence>
<gene>
    <name evidence="3" type="ORF">A1Q2_07202</name>
</gene>
<dbReference type="OMA" id="NQHHEVM"/>
<evidence type="ECO:0000256" key="1">
    <source>
        <dbReference type="SAM" id="MobiDB-lite"/>
    </source>
</evidence>
<dbReference type="CDD" id="cd04301">
    <property type="entry name" value="NAT_SF"/>
    <property type="match status" value="1"/>
</dbReference>
<dbReference type="Proteomes" id="UP000006757">
    <property type="component" value="Unassembled WGS sequence"/>
</dbReference>
<feature type="region of interest" description="Disordered" evidence="1">
    <location>
        <begin position="59"/>
        <end position="99"/>
    </location>
</feature>
<dbReference type="HOGENOM" id="CLU_702459_0_0_1"/>
<feature type="domain" description="N-acetyltransferase" evidence="2">
    <location>
        <begin position="232"/>
        <end position="383"/>
    </location>
</feature>
<dbReference type="PROSITE" id="PS51186">
    <property type="entry name" value="GNAT"/>
    <property type="match status" value="1"/>
</dbReference>
<evidence type="ECO:0000313" key="4">
    <source>
        <dbReference type="Proteomes" id="UP000006757"/>
    </source>
</evidence>
<dbReference type="STRING" id="1220162.K1VCD3"/>
<dbReference type="InParanoid" id="K1VCD3"/>
<dbReference type="SUPFAM" id="SSF55729">
    <property type="entry name" value="Acyl-CoA N-acyltransferases (Nat)"/>
    <property type="match status" value="2"/>
</dbReference>
<proteinExistence type="predicted"/>
<reference evidence="3 4" key="1">
    <citation type="journal article" date="2012" name="Eukaryot. Cell">
        <title>Genome sequence of the Trichosporon asahii environmental strain CBS 8904.</title>
        <authorList>
            <person name="Yang R.Y."/>
            <person name="Li H.T."/>
            <person name="Zhu H."/>
            <person name="Zhou G.P."/>
            <person name="Wang M."/>
            <person name="Wang L."/>
        </authorList>
    </citation>
    <scope>NUCLEOTIDE SEQUENCE [LARGE SCALE GENOMIC DNA]</scope>
    <source>
        <strain evidence="3 4">CBS 8904</strain>
    </source>
</reference>
<protein>
    <recommendedName>
        <fullName evidence="2">N-acetyltransferase domain-containing protein</fullName>
    </recommendedName>
</protein>
<comment type="caution">
    <text evidence="3">The sequence shown here is derived from an EMBL/GenBank/DDBJ whole genome shotgun (WGS) entry which is preliminary data.</text>
</comment>
<dbReference type="EMBL" id="AMBO01000389">
    <property type="protein sequence ID" value="EKC98465.1"/>
    <property type="molecule type" value="Genomic_DNA"/>
</dbReference>
<sequence length="393" mass="42518">MTSHRVTTYPRDAPSDYLHALWQATLGRHHDAYSIPPSKFHQILNTDNAKVFVAYAGDPEQTPASQSPNSGRESDDRPSSSVARSQAGDSGSGDENQPHGAPLGFAVAYLVKVTASTNPDTKVKGSLGALVVSPDQQGKGIGSALHNAAVSYLEEEVRNSLPPNTDGTLQLGSTFPRIFPGLPDIEYLQPAKDWFGKRGWRIGVPDAIDLYSPLPNDVNYDPFTSEARKHGVEFRHARPADREALMRMEFTEFDSFTKGWPDMFPKMMSAGKYEDIILAVKGGTIIGATFAALPPCPLLDQLVWPSTLGKNCGSIACVGVAKAGRGTGAGVGMVAYAFRDLAEREADGVFIDWVSMKGFYERFGAKQWEAKYCDGTRKVTPAPAQSASEENAE</sequence>
<evidence type="ECO:0000259" key="2">
    <source>
        <dbReference type="PROSITE" id="PS51186"/>
    </source>
</evidence>
<name>K1VCD3_TRIAC</name>
<feature type="compositionally biased region" description="Polar residues" evidence="1">
    <location>
        <begin position="62"/>
        <end position="71"/>
    </location>
</feature>
<dbReference type="Gene3D" id="3.40.630.30">
    <property type="match status" value="2"/>
</dbReference>
<dbReference type="AlphaFoldDB" id="K1VCD3"/>
<feature type="compositionally biased region" description="Polar residues" evidence="1">
    <location>
        <begin position="79"/>
        <end position="95"/>
    </location>
</feature>
<dbReference type="OrthoDB" id="47059at2759"/>
<keyword evidence="4" id="KW-1185">Reference proteome</keyword>
<organism evidence="3 4">
    <name type="scientific">Trichosporon asahii var. asahii (strain CBS 8904)</name>
    <name type="common">Yeast</name>
    <dbReference type="NCBI Taxonomy" id="1220162"/>
    <lineage>
        <taxon>Eukaryota</taxon>
        <taxon>Fungi</taxon>
        <taxon>Dikarya</taxon>
        <taxon>Basidiomycota</taxon>
        <taxon>Agaricomycotina</taxon>
        <taxon>Tremellomycetes</taxon>
        <taxon>Trichosporonales</taxon>
        <taxon>Trichosporonaceae</taxon>
        <taxon>Trichosporon</taxon>
    </lineage>
</organism>